<keyword evidence="2" id="KW-1185">Reference proteome</keyword>
<organism evidence="1 2">
    <name type="scientific">Spirosoma fluviale</name>
    <dbReference type="NCBI Taxonomy" id="1597977"/>
    <lineage>
        <taxon>Bacteria</taxon>
        <taxon>Pseudomonadati</taxon>
        <taxon>Bacteroidota</taxon>
        <taxon>Cytophagia</taxon>
        <taxon>Cytophagales</taxon>
        <taxon>Cytophagaceae</taxon>
        <taxon>Spirosoma</taxon>
    </lineage>
</organism>
<proteinExistence type="predicted"/>
<dbReference type="AlphaFoldDB" id="A0A286FBE8"/>
<evidence type="ECO:0000313" key="2">
    <source>
        <dbReference type="Proteomes" id="UP000219452"/>
    </source>
</evidence>
<accession>A0A286FBE8</accession>
<name>A0A286FBE8_9BACT</name>
<dbReference type="EMBL" id="OCNH01000001">
    <property type="protein sequence ID" value="SOD80319.1"/>
    <property type="molecule type" value="Genomic_DNA"/>
</dbReference>
<dbReference type="OrthoDB" id="963161at2"/>
<protein>
    <submittedName>
        <fullName evidence="1">Uncharacterized protein</fullName>
    </submittedName>
</protein>
<gene>
    <name evidence="1" type="ORF">SAMN06269250_1343</name>
</gene>
<reference evidence="2" key="1">
    <citation type="submission" date="2017-09" db="EMBL/GenBank/DDBJ databases">
        <authorList>
            <person name="Varghese N."/>
            <person name="Submissions S."/>
        </authorList>
    </citation>
    <scope>NUCLEOTIDE SEQUENCE [LARGE SCALE GENOMIC DNA]</scope>
    <source>
        <strain evidence="2">DSM 29961</strain>
    </source>
</reference>
<evidence type="ECO:0000313" key="1">
    <source>
        <dbReference type="EMBL" id="SOD80319.1"/>
    </source>
</evidence>
<dbReference type="RefSeq" id="WP_097124995.1">
    <property type="nucleotide sequence ID" value="NZ_OCNH01000001.1"/>
</dbReference>
<dbReference type="Proteomes" id="UP000219452">
    <property type="component" value="Unassembled WGS sequence"/>
</dbReference>
<sequence length="122" mass="13435">MKALVRLLLFVLVVGGIGLFVLSKYNHTSLKPQTIDLTVDCSDLDNILVTKAVNVTVKNLSSRSHKDVHVKIVAFDAAGKVVQEKFTTFSRTLPAHSLYDKPVTLPTTTKRCDCTIVDSHPE</sequence>